<feature type="chain" id="PRO_5029003241" evidence="1">
    <location>
        <begin position="21"/>
        <end position="183"/>
    </location>
</feature>
<dbReference type="InterPro" id="IPR022061">
    <property type="entry name" value="DUF3617"/>
</dbReference>
<keyword evidence="1" id="KW-0732">Signal</keyword>
<proteinExistence type="predicted"/>
<organism evidence="2 3">
    <name type="scientific">Sphingomonas sabuli</name>
    <dbReference type="NCBI Taxonomy" id="2764186"/>
    <lineage>
        <taxon>Bacteria</taxon>
        <taxon>Pseudomonadati</taxon>
        <taxon>Pseudomonadota</taxon>
        <taxon>Alphaproteobacteria</taxon>
        <taxon>Sphingomonadales</taxon>
        <taxon>Sphingomonadaceae</taxon>
        <taxon>Sphingomonas</taxon>
    </lineage>
</organism>
<dbReference type="EMBL" id="CP060697">
    <property type="protein sequence ID" value="QNM83887.1"/>
    <property type="molecule type" value="Genomic_DNA"/>
</dbReference>
<accession>A0A7G9L5I8</accession>
<dbReference type="RefSeq" id="WP_187480841.1">
    <property type="nucleotide sequence ID" value="NZ_CP060697.1"/>
</dbReference>
<sequence>MMMRRCAAAAALCLSLAACGSKPTVDETNASVEDVSQAVREASGEEGLLRPGKWQSSVTIEKMSVPGMPPEAAERMQSAMQQPRTAEACLTEEQAKEPGANFFAGNDNCRYDHFRMKGGKIDAQMRCASGAATQVMKMAGTYSSTSYDMRMESDTTGGEAGQAMTMTMRVESRRTGDCDEKAS</sequence>
<dbReference type="Proteomes" id="UP000515861">
    <property type="component" value="Chromosome"/>
</dbReference>
<reference evidence="2 3" key="1">
    <citation type="submission" date="2020-08" db="EMBL/GenBank/DDBJ databases">
        <title>Sphingomonas sp. sand1-3 16S ribosomal RNA gene Genome sequencing and assembly.</title>
        <authorList>
            <person name="Kang M."/>
        </authorList>
    </citation>
    <scope>NUCLEOTIDE SEQUENCE [LARGE SCALE GENOMIC DNA]</scope>
    <source>
        <strain evidence="3">sand1-3</strain>
    </source>
</reference>
<feature type="signal peptide" evidence="1">
    <location>
        <begin position="1"/>
        <end position="20"/>
    </location>
</feature>
<gene>
    <name evidence="2" type="ORF">H8M03_06110</name>
</gene>
<dbReference type="PROSITE" id="PS51257">
    <property type="entry name" value="PROKAR_LIPOPROTEIN"/>
    <property type="match status" value="1"/>
</dbReference>
<dbReference type="Pfam" id="PF12276">
    <property type="entry name" value="DUF3617"/>
    <property type="match status" value="1"/>
</dbReference>
<protein>
    <submittedName>
        <fullName evidence="2">DUF3617 domain-containing protein</fullName>
    </submittedName>
</protein>
<name>A0A7G9L5I8_9SPHN</name>
<evidence type="ECO:0000256" key="1">
    <source>
        <dbReference type="SAM" id="SignalP"/>
    </source>
</evidence>
<dbReference type="KEGG" id="ssau:H8M03_06110"/>
<keyword evidence="3" id="KW-1185">Reference proteome</keyword>
<dbReference type="AlphaFoldDB" id="A0A7G9L5I8"/>
<evidence type="ECO:0000313" key="3">
    <source>
        <dbReference type="Proteomes" id="UP000515861"/>
    </source>
</evidence>
<evidence type="ECO:0000313" key="2">
    <source>
        <dbReference type="EMBL" id="QNM83887.1"/>
    </source>
</evidence>